<dbReference type="AlphaFoldDB" id="A0A2J6QRI1"/>
<dbReference type="PANTHER" id="PTHR43008">
    <property type="entry name" value="BENZIL REDUCTASE"/>
    <property type="match status" value="1"/>
</dbReference>
<reference evidence="3 4" key="1">
    <citation type="submission" date="2016-04" db="EMBL/GenBank/DDBJ databases">
        <title>A degradative enzymes factory behind the ericoid mycorrhizal symbiosis.</title>
        <authorList>
            <consortium name="DOE Joint Genome Institute"/>
            <person name="Martino E."/>
            <person name="Morin E."/>
            <person name="Grelet G."/>
            <person name="Kuo A."/>
            <person name="Kohler A."/>
            <person name="Daghino S."/>
            <person name="Barry K."/>
            <person name="Choi C."/>
            <person name="Cichocki N."/>
            <person name="Clum A."/>
            <person name="Copeland A."/>
            <person name="Hainaut M."/>
            <person name="Haridas S."/>
            <person name="Labutti K."/>
            <person name="Lindquist E."/>
            <person name="Lipzen A."/>
            <person name="Khouja H.-R."/>
            <person name="Murat C."/>
            <person name="Ohm R."/>
            <person name="Olson A."/>
            <person name="Spatafora J."/>
            <person name="Veneault-Fourrey C."/>
            <person name="Henrissat B."/>
            <person name="Grigoriev I."/>
            <person name="Martin F."/>
            <person name="Perotto S."/>
        </authorList>
    </citation>
    <scope>NUCLEOTIDE SEQUENCE [LARGE SCALE GENOMIC DNA]</scope>
    <source>
        <strain evidence="3 4">F</strain>
    </source>
</reference>
<dbReference type="Pfam" id="PF00106">
    <property type="entry name" value="adh_short"/>
    <property type="match status" value="1"/>
</dbReference>
<keyword evidence="2" id="KW-0560">Oxidoreductase</keyword>
<dbReference type="SUPFAM" id="SSF51735">
    <property type="entry name" value="NAD(P)-binding Rossmann-fold domains"/>
    <property type="match status" value="1"/>
</dbReference>
<sequence>MPYSLKGKIVLVTGGSRGLGAAVATSFAAEGSSISINYVSNKTAADELADILRREFSTNCCVIQGDAAIPADNTRIVEETVKSIGGIDIIVANAGWTRKTQPGDIYDLSYEEWNKCWAVKTMSHLHLIQAAAPIFRENIEGGVYLITFSIAFS</sequence>
<gene>
    <name evidence="3" type="ORF">L207DRAFT_504943</name>
</gene>
<dbReference type="EMBL" id="KZ613982">
    <property type="protein sequence ID" value="PMD28876.1"/>
    <property type="molecule type" value="Genomic_DNA"/>
</dbReference>
<dbReference type="OrthoDB" id="37659at2759"/>
<dbReference type="STRING" id="1149755.A0A2J6QRI1"/>
<dbReference type="GO" id="GO:0016616">
    <property type="term" value="F:oxidoreductase activity, acting on the CH-OH group of donors, NAD or NADP as acceptor"/>
    <property type="evidence" value="ECO:0007669"/>
    <property type="project" value="UniProtKB-ARBA"/>
</dbReference>
<protein>
    <submittedName>
        <fullName evidence="3">NAD(P)-binding protein</fullName>
    </submittedName>
</protein>
<comment type="similarity">
    <text evidence="1">Belongs to the short-chain dehydrogenases/reductases (SDR) family.</text>
</comment>
<keyword evidence="4" id="KW-1185">Reference proteome</keyword>
<evidence type="ECO:0000313" key="4">
    <source>
        <dbReference type="Proteomes" id="UP000235786"/>
    </source>
</evidence>
<evidence type="ECO:0000256" key="1">
    <source>
        <dbReference type="ARBA" id="ARBA00006484"/>
    </source>
</evidence>
<proteinExistence type="inferred from homology"/>
<accession>A0A2J6QRI1</accession>
<dbReference type="Proteomes" id="UP000235786">
    <property type="component" value="Unassembled WGS sequence"/>
</dbReference>
<organism evidence="3 4">
    <name type="scientific">Hyaloscypha variabilis (strain UAMH 11265 / GT02V1 / F)</name>
    <name type="common">Meliniomyces variabilis</name>
    <dbReference type="NCBI Taxonomy" id="1149755"/>
    <lineage>
        <taxon>Eukaryota</taxon>
        <taxon>Fungi</taxon>
        <taxon>Dikarya</taxon>
        <taxon>Ascomycota</taxon>
        <taxon>Pezizomycotina</taxon>
        <taxon>Leotiomycetes</taxon>
        <taxon>Helotiales</taxon>
        <taxon>Hyaloscyphaceae</taxon>
        <taxon>Hyaloscypha</taxon>
        <taxon>Hyaloscypha variabilis</taxon>
    </lineage>
</organism>
<dbReference type="InterPro" id="IPR036291">
    <property type="entry name" value="NAD(P)-bd_dom_sf"/>
</dbReference>
<dbReference type="CDD" id="cd05233">
    <property type="entry name" value="SDR_c"/>
    <property type="match status" value="1"/>
</dbReference>
<dbReference type="PANTHER" id="PTHR43008:SF4">
    <property type="entry name" value="CHAIN DEHYDROGENASE, PUTATIVE (AFU_ORTHOLOGUE AFUA_4G08710)-RELATED"/>
    <property type="match status" value="1"/>
</dbReference>
<dbReference type="PRINTS" id="PR00081">
    <property type="entry name" value="GDHRDH"/>
</dbReference>
<dbReference type="InterPro" id="IPR002347">
    <property type="entry name" value="SDR_fam"/>
</dbReference>
<dbReference type="GO" id="GO:0050664">
    <property type="term" value="F:oxidoreductase activity, acting on NAD(P)H, oxygen as acceptor"/>
    <property type="evidence" value="ECO:0007669"/>
    <property type="project" value="TreeGrafter"/>
</dbReference>
<evidence type="ECO:0000313" key="3">
    <source>
        <dbReference type="EMBL" id="PMD28876.1"/>
    </source>
</evidence>
<dbReference type="Gene3D" id="3.40.50.720">
    <property type="entry name" value="NAD(P)-binding Rossmann-like Domain"/>
    <property type="match status" value="1"/>
</dbReference>
<evidence type="ECO:0000256" key="2">
    <source>
        <dbReference type="ARBA" id="ARBA00023002"/>
    </source>
</evidence>
<name>A0A2J6QRI1_HYAVF</name>